<gene>
    <name evidence="2" type="ORF">BJ508DRAFT_314125</name>
</gene>
<feature type="transmembrane region" description="Helical" evidence="1">
    <location>
        <begin position="153"/>
        <end position="181"/>
    </location>
</feature>
<reference evidence="2 3" key="1">
    <citation type="journal article" date="2018" name="Nat. Ecol. Evol.">
        <title>Pezizomycetes genomes reveal the molecular basis of ectomycorrhizal truffle lifestyle.</title>
        <authorList>
            <person name="Murat C."/>
            <person name="Payen T."/>
            <person name="Noel B."/>
            <person name="Kuo A."/>
            <person name="Morin E."/>
            <person name="Chen J."/>
            <person name="Kohler A."/>
            <person name="Krizsan K."/>
            <person name="Balestrini R."/>
            <person name="Da Silva C."/>
            <person name="Montanini B."/>
            <person name="Hainaut M."/>
            <person name="Levati E."/>
            <person name="Barry K.W."/>
            <person name="Belfiori B."/>
            <person name="Cichocki N."/>
            <person name="Clum A."/>
            <person name="Dockter R.B."/>
            <person name="Fauchery L."/>
            <person name="Guy J."/>
            <person name="Iotti M."/>
            <person name="Le Tacon F."/>
            <person name="Lindquist E.A."/>
            <person name="Lipzen A."/>
            <person name="Malagnac F."/>
            <person name="Mello A."/>
            <person name="Molinier V."/>
            <person name="Miyauchi S."/>
            <person name="Poulain J."/>
            <person name="Riccioni C."/>
            <person name="Rubini A."/>
            <person name="Sitrit Y."/>
            <person name="Splivallo R."/>
            <person name="Traeger S."/>
            <person name="Wang M."/>
            <person name="Zifcakova L."/>
            <person name="Wipf D."/>
            <person name="Zambonelli A."/>
            <person name="Paolocci F."/>
            <person name="Nowrousian M."/>
            <person name="Ottonello S."/>
            <person name="Baldrian P."/>
            <person name="Spatafora J.W."/>
            <person name="Henrissat B."/>
            <person name="Nagy L.G."/>
            <person name="Aury J.M."/>
            <person name="Wincker P."/>
            <person name="Grigoriev I.V."/>
            <person name="Bonfante P."/>
            <person name="Martin F.M."/>
        </authorList>
    </citation>
    <scope>NUCLEOTIDE SEQUENCE [LARGE SCALE GENOMIC DNA]</scope>
    <source>
        <strain evidence="2 3">RN42</strain>
    </source>
</reference>
<proteinExistence type="predicted"/>
<keyword evidence="1" id="KW-0812">Transmembrane</keyword>
<evidence type="ECO:0000313" key="3">
    <source>
        <dbReference type="Proteomes" id="UP000275078"/>
    </source>
</evidence>
<keyword evidence="3" id="KW-1185">Reference proteome</keyword>
<evidence type="ECO:0000313" key="2">
    <source>
        <dbReference type="EMBL" id="RPA73133.1"/>
    </source>
</evidence>
<dbReference type="AlphaFoldDB" id="A0A3N4HGC0"/>
<evidence type="ECO:0000256" key="1">
    <source>
        <dbReference type="SAM" id="Phobius"/>
    </source>
</evidence>
<protein>
    <submittedName>
        <fullName evidence="2">Uncharacterized protein</fullName>
    </submittedName>
</protein>
<dbReference type="Proteomes" id="UP000275078">
    <property type="component" value="Unassembled WGS sequence"/>
</dbReference>
<organism evidence="2 3">
    <name type="scientific">Ascobolus immersus RN42</name>
    <dbReference type="NCBI Taxonomy" id="1160509"/>
    <lineage>
        <taxon>Eukaryota</taxon>
        <taxon>Fungi</taxon>
        <taxon>Dikarya</taxon>
        <taxon>Ascomycota</taxon>
        <taxon>Pezizomycotina</taxon>
        <taxon>Pezizomycetes</taxon>
        <taxon>Pezizales</taxon>
        <taxon>Ascobolaceae</taxon>
        <taxon>Ascobolus</taxon>
    </lineage>
</organism>
<name>A0A3N4HGC0_ASCIM</name>
<keyword evidence="1" id="KW-0472">Membrane</keyword>
<dbReference type="EMBL" id="ML119833">
    <property type="protein sequence ID" value="RPA73133.1"/>
    <property type="molecule type" value="Genomic_DNA"/>
</dbReference>
<keyword evidence="1" id="KW-1133">Transmembrane helix</keyword>
<accession>A0A3N4HGC0</accession>
<sequence length="208" mass="23132">MLAQQYAQYYNVFPSVAGASKPEIICQCSPSHSVLSYPTTNVSEIRAIVSEVLAIHSSQYTLPTLTITLPAETPIPETITVHAAKTVTVTERLSNTIHPTRDPDRDHAARKRVLTTGDYLDPEFLDTWGPVSRPVMVALGYGVRWAEGIVESVFIVIMPVLMILMVVIGIVFIGMLAFIFWEECVKSSAKRKQRQNMRAGEKKTIKGR</sequence>